<feature type="repeat" description="RCC1" evidence="2">
    <location>
        <begin position="19"/>
        <end position="72"/>
    </location>
</feature>
<dbReference type="PROSITE" id="PS00626">
    <property type="entry name" value="RCC1_2"/>
    <property type="match status" value="3"/>
</dbReference>
<feature type="repeat" description="RCC1" evidence="2">
    <location>
        <begin position="155"/>
        <end position="207"/>
    </location>
</feature>
<sequence>MAAIVALERLSEIAVESQAVVLSFGDGAFGALGLQGDGILDDAYSPTPVNGLPPDTISVAAGHYHSFAITKGGRLWAWGRDKEGQLGRGVRSDANTEELVSATGDANSLKFSRGHRDSAAPVSSSLPHPVSGLEGVHVASAAGSGVASFAVGNDGSLWAWGSSRRGQLGLGSDTLDSPTPQRVTALEKETVVEVACGWGHAVARTADGAVFAWGYGANCRLGFDVETPKPQTPAPVTQTLSVDEAVEAEIMGERHMPIQWEPRRVEALADVRAVQVACGMDHTLVLSDHGCLYTYGDNTNGQLGRDSQLNGRRSALVRGALQPLFVCHVAAGLSHSLAIARPRGDHLQGEESLGPSQLYSWGWNASGQLGRDAEDDVSAGSPGEVLLPDDDVIPVMAAAGRAHSVAVGDVTEGFRECYGWGSGRNGRHGLEHTSDVSEPEPLDLGRDLVVKQVACGFDHTLLLVEGPKQSEEEG</sequence>
<feature type="repeat" description="RCC1" evidence="2">
    <location>
        <begin position="356"/>
        <end position="410"/>
    </location>
</feature>
<evidence type="ECO:0000256" key="2">
    <source>
        <dbReference type="PROSITE-ProRule" id="PRU00235"/>
    </source>
</evidence>
<evidence type="ECO:0000313" key="5">
    <source>
        <dbReference type="Proteomes" id="UP000054558"/>
    </source>
</evidence>
<feature type="domain" description="RCC1-like" evidence="3">
    <location>
        <begin position="21"/>
        <end position="462"/>
    </location>
</feature>
<reference evidence="4 5" key="1">
    <citation type="journal article" date="2014" name="Nat. Commun.">
        <title>Klebsormidium flaccidum genome reveals primary factors for plant terrestrial adaptation.</title>
        <authorList>
            <person name="Hori K."/>
            <person name="Maruyama F."/>
            <person name="Fujisawa T."/>
            <person name="Togashi T."/>
            <person name="Yamamoto N."/>
            <person name="Seo M."/>
            <person name="Sato S."/>
            <person name="Yamada T."/>
            <person name="Mori H."/>
            <person name="Tajima N."/>
            <person name="Moriyama T."/>
            <person name="Ikeuchi M."/>
            <person name="Watanabe M."/>
            <person name="Wada H."/>
            <person name="Kobayashi K."/>
            <person name="Saito M."/>
            <person name="Masuda T."/>
            <person name="Sasaki-Sekimoto Y."/>
            <person name="Mashiguchi K."/>
            <person name="Awai K."/>
            <person name="Shimojima M."/>
            <person name="Masuda S."/>
            <person name="Iwai M."/>
            <person name="Nobusawa T."/>
            <person name="Narise T."/>
            <person name="Kondo S."/>
            <person name="Saito H."/>
            <person name="Sato R."/>
            <person name="Murakawa M."/>
            <person name="Ihara Y."/>
            <person name="Oshima-Yamada Y."/>
            <person name="Ohtaka K."/>
            <person name="Satoh M."/>
            <person name="Sonobe K."/>
            <person name="Ishii M."/>
            <person name="Ohtani R."/>
            <person name="Kanamori-Sato M."/>
            <person name="Honoki R."/>
            <person name="Miyazaki D."/>
            <person name="Mochizuki H."/>
            <person name="Umetsu J."/>
            <person name="Higashi K."/>
            <person name="Shibata D."/>
            <person name="Kamiya Y."/>
            <person name="Sato N."/>
            <person name="Nakamura Y."/>
            <person name="Tabata S."/>
            <person name="Ida S."/>
            <person name="Kurokawa K."/>
            <person name="Ohta H."/>
        </authorList>
    </citation>
    <scope>NUCLEOTIDE SEQUENCE [LARGE SCALE GENOMIC DNA]</scope>
    <source>
        <strain evidence="4 5">NIES-2285</strain>
    </source>
</reference>
<dbReference type="InterPro" id="IPR058923">
    <property type="entry name" value="RCC1-like_dom"/>
</dbReference>
<protein>
    <recommendedName>
        <fullName evidence="3">RCC1-like domain-containing protein</fullName>
    </recommendedName>
</protein>
<organism evidence="4 5">
    <name type="scientific">Klebsormidium nitens</name>
    <name type="common">Green alga</name>
    <name type="synonym">Ulothrix nitens</name>
    <dbReference type="NCBI Taxonomy" id="105231"/>
    <lineage>
        <taxon>Eukaryota</taxon>
        <taxon>Viridiplantae</taxon>
        <taxon>Streptophyta</taxon>
        <taxon>Klebsormidiophyceae</taxon>
        <taxon>Klebsormidiales</taxon>
        <taxon>Klebsormidiaceae</taxon>
        <taxon>Klebsormidium</taxon>
    </lineage>
</organism>
<dbReference type="PRINTS" id="PR00633">
    <property type="entry name" value="RCCNDNSATION"/>
</dbReference>
<dbReference type="PANTHER" id="PTHR22870:SF365">
    <property type="entry name" value="REGULATOR OF CHROMOSOME CONDENSATION (CELL CYCLE REGULATORY PROTEIN)-RELATED"/>
    <property type="match status" value="1"/>
</dbReference>
<proteinExistence type="predicted"/>
<dbReference type="InterPro" id="IPR009091">
    <property type="entry name" value="RCC1/BLIP-II"/>
</dbReference>
<dbReference type="OMA" id="SWNEPKR"/>
<dbReference type="Pfam" id="PF25390">
    <property type="entry name" value="WD40_RLD"/>
    <property type="match status" value="1"/>
</dbReference>
<evidence type="ECO:0000313" key="4">
    <source>
        <dbReference type="EMBL" id="GAQ88331.1"/>
    </source>
</evidence>
<dbReference type="AlphaFoldDB" id="A0A1Y1IGZ5"/>
<feature type="repeat" description="RCC1" evidence="2">
    <location>
        <begin position="73"/>
        <end position="154"/>
    </location>
</feature>
<dbReference type="EMBL" id="DF237368">
    <property type="protein sequence ID" value="GAQ88331.1"/>
    <property type="molecule type" value="Genomic_DNA"/>
</dbReference>
<accession>A0A1Y1IGZ5</accession>
<dbReference type="PANTHER" id="PTHR22870">
    <property type="entry name" value="REGULATOR OF CHROMOSOME CONDENSATION"/>
    <property type="match status" value="1"/>
</dbReference>
<dbReference type="InterPro" id="IPR000408">
    <property type="entry name" value="Reg_chr_condens"/>
</dbReference>
<dbReference type="SUPFAM" id="SSF50985">
    <property type="entry name" value="RCC1/BLIP-II"/>
    <property type="match status" value="1"/>
</dbReference>
<dbReference type="Proteomes" id="UP000054558">
    <property type="component" value="Unassembled WGS sequence"/>
</dbReference>
<keyword evidence="5" id="KW-1185">Reference proteome</keyword>
<dbReference type="Gene3D" id="2.130.10.30">
    <property type="entry name" value="Regulator of chromosome condensation 1/beta-lactamase-inhibitor protein II"/>
    <property type="match status" value="4"/>
</dbReference>
<feature type="repeat" description="RCC1" evidence="2">
    <location>
        <begin position="415"/>
        <end position="466"/>
    </location>
</feature>
<gene>
    <name evidence="4" type="ORF">KFL_004190020</name>
</gene>
<dbReference type="InterPro" id="IPR051210">
    <property type="entry name" value="Ub_ligase/GEF_domain"/>
</dbReference>
<dbReference type="OrthoDB" id="8068875at2759"/>
<evidence type="ECO:0000256" key="1">
    <source>
        <dbReference type="ARBA" id="ARBA00022737"/>
    </source>
</evidence>
<dbReference type="PROSITE" id="PS50012">
    <property type="entry name" value="RCC1_3"/>
    <property type="match status" value="7"/>
</dbReference>
<feature type="repeat" description="RCC1" evidence="2">
    <location>
        <begin position="290"/>
        <end position="342"/>
    </location>
</feature>
<dbReference type="STRING" id="105231.A0A1Y1IGZ5"/>
<feature type="repeat" description="RCC1" evidence="2">
    <location>
        <begin position="208"/>
        <end position="289"/>
    </location>
</feature>
<name>A0A1Y1IGZ5_KLENI</name>
<evidence type="ECO:0000259" key="3">
    <source>
        <dbReference type="Pfam" id="PF25390"/>
    </source>
</evidence>
<keyword evidence="1" id="KW-0677">Repeat</keyword>